<dbReference type="Proteomes" id="UP001359485">
    <property type="component" value="Unassembled WGS sequence"/>
</dbReference>
<dbReference type="Pfam" id="PF01728">
    <property type="entry name" value="FtsJ"/>
    <property type="match status" value="1"/>
</dbReference>
<feature type="binding site" evidence="7">
    <location>
        <position position="206"/>
    </location>
    <ligand>
        <name>S-adenosyl-L-methionine</name>
        <dbReference type="ChEBI" id="CHEBI:59789"/>
    </ligand>
</feature>
<evidence type="ECO:0000256" key="3">
    <source>
        <dbReference type="ARBA" id="ARBA00022603"/>
    </source>
</evidence>
<evidence type="ECO:0000256" key="2">
    <source>
        <dbReference type="ARBA" id="ARBA00021134"/>
    </source>
</evidence>
<dbReference type="InterPro" id="IPR025807">
    <property type="entry name" value="Adrift-typ_MeTrfase"/>
</dbReference>
<evidence type="ECO:0000256" key="7">
    <source>
        <dbReference type="PROSITE-ProRule" id="PRU00946"/>
    </source>
</evidence>
<evidence type="ECO:0000256" key="6">
    <source>
        <dbReference type="ARBA" id="ARBA00049477"/>
    </source>
</evidence>
<sequence>MAFSFDTSAAKENLWRNETISYPKRNSIDGTQKWTRMNGENDILPTSFQRAQNYHRSNDIADREEVLEYFNKKFTFKEPECGWNLPLETEMFKDDKWEIEDFMKLKQTLNDVKNKLNNYNLDEWHKHTRAMNKAGNLVWTVKKSIGAEFVTQAWLKFYEICCTYDFVCKMAQEEYYLNSVHLCEAPGAFITSLNHYIKLNHPDMKWDWISTTLNPYHEENPLSIMVNDDRFILHTMDHWKFGEDYSGNLMDFNNMLNLIKEAEHMGPVLMVTADGSIDCQNNPGEQELIVSRLVYCEIVCALHILAKGGNFVIKMFTMYEEQTISLMYLLACSFQSVNVFKPASSKEGNSENYVVCLNYIGPDAMKPWLWKLKAYYSEQPPDKALFRLCDIPKDFREQLYDCANKFKNYQVEVIERNIYLFESINNQQSINRTKRLRFASAEEYLKRYNLRPLNSKADEIVGEDKLKKAEIPNLDKRWEEGSFNEKIEREKMPPHWKIRNFYQNVKKMAINWEYNEDINWLEFPPHGNMFKVVVGKSVTSVHSSKFCSGRLLKIRNALRNLVKENFPFIFEDNKNSNFNGVKPTKELSPEVKRIIEKSFSVADHRVRILNYKEQLWNCLEGGENECCESNVFFDIMDEMEEKMWRGYSLIIQGYPMLTQFTVGVIYLMGHLFEKVGFVRPVGQDIAVIFREYRCRNHIMNNFVQELDSQVDMLDMDKTQKRSVLSLIPIRELIYGHKEFYSCVMAVNNLCLKEQIYDIVEKVDVA</sequence>
<dbReference type="EC" id="2.1.1.296" evidence="1"/>
<evidence type="ECO:0000256" key="1">
    <source>
        <dbReference type="ARBA" id="ARBA00012770"/>
    </source>
</evidence>
<evidence type="ECO:0000256" key="4">
    <source>
        <dbReference type="ARBA" id="ARBA00022679"/>
    </source>
</evidence>
<keyword evidence="4 7" id="KW-0808">Transferase</keyword>
<dbReference type="Gene3D" id="3.40.50.12760">
    <property type="match status" value="2"/>
</dbReference>
<dbReference type="EMBL" id="JAWJWF010000001">
    <property type="protein sequence ID" value="KAK6641387.1"/>
    <property type="molecule type" value="Genomic_DNA"/>
</dbReference>
<reference evidence="9 10" key="1">
    <citation type="submission" date="2023-09" db="EMBL/GenBank/DDBJ databases">
        <title>Genomes of two closely related lineages of the louse Polyplax serrata with different host specificities.</title>
        <authorList>
            <person name="Martinu J."/>
            <person name="Tarabai H."/>
            <person name="Stefka J."/>
            <person name="Hypsa V."/>
        </authorList>
    </citation>
    <scope>NUCLEOTIDE SEQUENCE [LARGE SCALE GENOMIC DNA]</scope>
    <source>
        <strain evidence="9">98ZLc_SE</strain>
    </source>
</reference>
<accession>A0ABR1BGZ3</accession>
<dbReference type="InterPro" id="IPR002877">
    <property type="entry name" value="RNA_MeTrfase_FtsJ_dom"/>
</dbReference>
<proteinExistence type="predicted"/>
<feature type="active site" description="Proton acceptor" evidence="7">
    <location>
        <position position="314"/>
    </location>
</feature>
<feature type="domain" description="Adrift-type SAM-dependent 2'-O-MTase" evidence="8">
    <location>
        <begin position="148"/>
        <end position="361"/>
    </location>
</feature>
<comment type="catalytic activity">
    <reaction evidence="6">
        <text>a 5'-end (N(7)-methyl 5'-triphosphoguanosine)-(2'-O-methyl-ribonucleoside)-(ribonucleotide) in mRNA + S-adenosyl-L-methionine = a 5'-end (N(7)-methyl 5'-triphosphoguanosine)-(2'-O-methyl-ribonucleoside)-(2'-O-methyl-ribonucleotide) in mRNA + S-adenosyl-L-homocysteine + H(+)</text>
        <dbReference type="Rhea" id="RHEA:67024"/>
        <dbReference type="Rhea" id="RHEA-COMP:17169"/>
        <dbReference type="Rhea" id="RHEA-COMP:17170"/>
        <dbReference type="ChEBI" id="CHEBI:15378"/>
        <dbReference type="ChEBI" id="CHEBI:57856"/>
        <dbReference type="ChEBI" id="CHEBI:59789"/>
        <dbReference type="ChEBI" id="CHEBI:167612"/>
        <dbReference type="ChEBI" id="CHEBI:167614"/>
        <dbReference type="EC" id="2.1.1.296"/>
    </reaction>
</comment>
<evidence type="ECO:0000313" key="9">
    <source>
        <dbReference type="EMBL" id="KAK6641387.1"/>
    </source>
</evidence>
<keyword evidence="3 7" id="KW-0489">Methyltransferase</keyword>
<dbReference type="SUPFAM" id="SSF53335">
    <property type="entry name" value="S-adenosyl-L-methionine-dependent methyltransferases"/>
    <property type="match status" value="1"/>
</dbReference>
<dbReference type="InterPro" id="IPR050851">
    <property type="entry name" value="mRNA_Cap_2O-Ribose_MeTrfase"/>
</dbReference>
<gene>
    <name evidence="9" type="ORF">RUM44_013098</name>
</gene>
<dbReference type="InterPro" id="IPR029063">
    <property type="entry name" value="SAM-dependent_MTases_sf"/>
</dbReference>
<comment type="caution">
    <text evidence="9">The sequence shown here is derived from an EMBL/GenBank/DDBJ whole genome shotgun (WGS) entry which is preliminary data.</text>
</comment>
<protein>
    <recommendedName>
        <fullName evidence="2">Cap-specific mRNA (nucleoside-2'-O-)-methyltransferase 2</fullName>
        <ecNumber evidence="1">2.1.1.296</ecNumber>
    </recommendedName>
</protein>
<dbReference type="PROSITE" id="PS51614">
    <property type="entry name" value="SAM_MT_ADRIFT"/>
    <property type="match status" value="1"/>
</dbReference>
<evidence type="ECO:0000313" key="10">
    <source>
        <dbReference type="Proteomes" id="UP001359485"/>
    </source>
</evidence>
<dbReference type="PANTHER" id="PTHR16121:SF2">
    <property type="entry name" value="CAP-SPECIFIC MRNA (NUCLEOSIDE-2'-O-)-METHYLTRANSFERASE 2"/>
    <property type="match status" value="1"/>
</dbReference>
<evidence type="ECO:0000259" key="8">
    <source>
        <dbReference type="PROSITE" id="PS51614"/>
    </source>
</evidence>
<keyword evidence="5 7" id="KW-0949">S-adenosyl-L-methionine</keyword>
<evidence type="ECO:0000256" key="5">
    <source>
        <dbReference type="ARBA" id="ARBA00022691"/>
    </source>
</evidence>
<feature type="binding site" evidence="7">
    <location>
        <position position="274"/>
    </location>
    <ligand>
        <name>S-adenosyl-L-methionine</name>
        <dbReference type="ChEBI" id="CHEBI:59789"/>
    </ligand>
</feature>
<feature type="binding site" evidence="7">
    <location>
        <position position="187"/>
    </location>
    <ligand>
        <name>S-adenosyl-L-methionine</name>
        <dbReference type="ChEBI" id="CHEBI:59789"/>
    </ligand>
</feature>
<name>A0ABR1BGZ3_POLSC</name>
<keyword evidence="10" id="KW-1185">Reference proteome</keyword>
<organism evidence="9 10">
    <name type="scientific">Polyplax serrata</name>
    <name type="common">Common mouse louse</name>
    <dbReference type="NCBI Taxonomy" id="468196"/>
    <lineage>
        <taxon>Eukaryota</taxon>
        <taxon>Metazoa</taxon>
        <taxon>Ecdysozoa</taxon>
        <taxon>Arthropoda</taxon>
        <taxon>Hexapoda</taxon>
        <taxon>Insecta</taxon>
        <taxon>Pterygota</taxon>
        <taxon>Neoptera</taxon>
        <taxon>Paraneoptera</taxon>
        <taxon>Psocodea</taxon>
        <taxon>Troctomorpha</taxon>
        <taxon>Phthiraptera</taxon>
        <taxon>Anoplura</taxon>
        <taxon>Polyplacidae</taxon>
        <taxon>Polyplax</taxon>
    </lineage>
</organism>
<dbReference type="PANTHER" id="PTHR16121">
    <property type="entry name" value="CAP-SPECIFIC MRNA (NUCLEOSIDE-2'-O-)-METHYLTRANSFERASE 1-RELATED"/>
    <property type="match status" value="1"/>
</dbReference>